<organism evidence="2 3">
    <name type="scientific">Tupaia chinensis</name>
    <name type="common">Chinese tree shrew</name>
    <name type="synonym">Tupaia belangeri chinensis</name>
    <dbReference type="NCBI Taxonomy" id="246437"/>
    <lineage>
        <taxon>Eukaryota</taxon>
        <taxon>Metazoa</taxon>
        <taxon>Chordata</taxon>
        <taxon>Craniata</taxon>
        <taxon>Vertebrata</taxon>
        <taxon>Euteleostomi</taxon>
        <taxon>Mammalia</taxon>
        <taxon>Eutheria</taxon>
        <taxon>Euarchontoglires</taxon>
        <taxon>Scandentia</taxon>
        <taxon>Tupaiidae</taxon>
        <taxon>Tupaia</taxon>
    </lineage>
</organism>
<feature type="region of interest" description="Disordered" evidence="1">
    <location>
        <begin position="67"/>
        <end position="96"/>
    </location>
</feature>
<evidence type="ECO:0000313" key="2">
    <source>
        <dbReference type="EMBL" id="ELW62907.1"/>
    </source>
</evidence>
<proteinExistence type="predicted"/>
<reference evidence="3" key="2">
    <citation type="journal article" date="2013" name="Nat. Commun.">
        <title>Genome of the Chinese tree shrew.</title>
        <authorList>
            <person name="Fan Y."/>
            <person name="Huang Z.Y."/>
            <person name="Cao C.C."/>
            <person name="Chen C.S."/>
            <person name="Chen Y.X."/>
            <person name="Fan D.D."/>
            <person name="He J."/>
            <person name="Hou H.L."/>
            <person name="Hu L."/>
            <person name="Hu X.T."/>
            <person name="Jiang X.T."/>
            <person name="Lai R."/>
            <person name="Lang Y.S."/>
            <person name="Liang B."/>
            <person name="Liao S.G."/>
            <person name="Mu D."/>
            <person name="Ma Y.Y."/>
            <person name="Niu Y.Y."/>
            <person name="Sun X.Q."/>
            <person name="Xia J.Q."/>
            <person name="Xiao J."/>
            <person name="Xiong Z.Q."/>
            <person name="Xu L."/>
            <person name="Yang L."/>
            <person name="Zhang Y."/>
            <person name="Zhao W."/>
            <person name="Zhao X.D."/>
            <person name="Zheng Y.T."/>
            <person name="Zhou J.M."/>
            <person name="Zhu Y.B."/>
            <person name="Zhang G.J."/>
            <person name="Wang J."/>
            <person name="Yao Y.G."/>
        </authorList>
    </citation>
    <scope>NUCLEOTIDE SEQUENCE [LARGE SCALE GENOMIC DNA]</scope>
</reference>
<dbReference type="AlphaFoldDB" id="L9KP13"/>
<dbReference type="EMBL" id="KB320797">
    <property type="protein sequence ID" value="ELW62907.1"/>
    <property type="molecule type" value="Genomic_DNA"/>
</dbReference>
<evidence type="ECO:0000256" key="1">
    <source>
        <dbReference type="SAM" id="MobiDB-lite"/>
    </source>
</evidence>
<feature type="compositionally biased region" description="Basic and acidic residues" evidence="1">
    <location>
        <begin position="86"/>
        <end position="96"/>
    </location>
</feature>
<keyword evidence="3" id="KW-1185">Reference proteome</keyword>
<gene>
    <name evidence="2" type="ORF">TREES_T100001710</name>
</gene>
<evidence type="ECO:0000313" key="3">
    <source>
        <dbReference type="Proteomes" id="UP000011518"/>
    </source>
</evidence>
<feature type="region of interest" description="Disordered" evidence="1">
    <location>
        <begin position="1"/>
        <end position="31"/>
    </location>
</feature>
<protein>
    <submittedName>
        <fullName evidence="2">Uncharacterized protein</fullName>
    </submittedName>
</protein>
<sequence>MRSLAHPHTEDVAATSHVGSPDEFGGLSPDHADWAGPKAWQVRVLMCVPTLPLVCQLQLALEAASGARRKANGTHMMDLGTSAMTRGDRLRARVPP</sequence>
<dbReference type="Proteomes" id="UP000011518">
    <property type="component" value="Unassembled WGS sequence"/>
</dbReference>
<reference evidence="3" key="1">
    <citation type="submission" date="2012-07" db="EMBL/GenBank/DDBJ databases">
        <title>Genome of the Chinese tree shrew, a rising model animal genetically related to primates.</title>
        <authorList>
            <person name="Zhang G."/>
            <person name="Fan Y."/>
            <person name="Yao Y."/>
            <person name="Huang Z."/>
        </authorList>
    </citation>
    <scope>NUCLEOTIDE SEQUENCE [LARGE SCALE GENOMIC DNA]</scope>
</reference>
<accession>L9KP13</accession>
<name>L9KP13_TUPCH</name>
<dbReference type="InParanoid" id="L9KP13"/>